<dbReference type="EMBL" id="DPSM01000001">
    <property type="protein sequence ID" value="HCJ98504.1"/>
    <property type="molecule type" value="Genomic_DNA"/>
</dbReference>
<accession>A0A9C7QQR2</accession>
<reference evidence="1 2" key="1">
    <citation type="journal article" date="2018" name="Nat. Biotechnol.">
        <title>A standardized bacterial taxonomy based on genome phylogeny substantially revises the tree of life.</title>
        <authorList>
            <person name="Parks D.H."/>
            <person name="Chuvochina M."/>
            <person name="Waite D.W."/>
            <person name="Rinke C."/>
            <person name="Skarshewski A."/>
            <person name="Chaumeil P.A."/>
            <person name="Hugenholtz P."/>
        </authorList>
    </citation>
    <scope>NUCLEOTIDE SEQUENCE [LARGE SCALE GENOMIC DNA]</scope>
    <source>
        <strain evidence="1">UBA11264</strain>
    </source>
</reference>
<dbReference type="Proteomes" id="UP000262210">
    <property type="component" value="Unassembled WGS sequence"/>
</dbReference>
<gene>
    <name evidence="1" type="ORF">DHV72_00535</name>
</gene>
<evidence type="ECO:0000313" key="1">
    <source>
        <dbReference type="EMBL" id="HCJ98504.1"/>
    </source>
</evidence>
<evidence type="ECO:0000313" key="2">
    <source>
        <dbReference type="Proteomes" id="UP000262210"/>
    </source>
</evidence>
<dbReference type="AlphaFoldDB" id="A0A9C7QQR2"/>
<comment type="caution">
    <text evidence="1">The sequence shown here is derived from an EMBL/GenBank/DDBJ whole genome shotgun (WGS) entry which is preliminary data.</text>
</comment>
<proteinExistence type="predicted"/>
<organism evidence="1 2">
    <name type="scientific">Serratia grimesii</name>
    <dbReference type="NCBI Taxonomy" id="82995"/>
    <lineage>
        <taxon>Bacteria</taxon>
        <taxon>Pseudomonadati</taxon>
        <taxon>Pseudomonadota</taxon>
        <taxon>Gammaproteobacteria</taxon>
        <taxon>Enterobacterales</taxon>
        <taxon>Yersiniaceae</taxon>
        <taxon>Serratia</taxon>
    </lineage>
</organism>
<dbReference type="RefSeq" id="WP_278430134.1">
    <property type="nucleotide sequence ID" value="NZ_DPSM01000001.1"/>
</dbReference>
<protein>
    <submittedName>
        <fullName evidence="1">Uncharacterized protein</fullName>
    </submittedName>
</protein>
<sequence length="205" mass="24080">MKAISQVYEIAGRIPLFKSKLWPFGRILPVFASAFQGRKGQYELAYLKSYYRRENYDYIHENGFQLYFGDQESEYLLAKGIDYSLVDENDRMDVFAHGDEEGMFSLTLDELAQYLRERGLSRIGVIKFNVCRSGFDKDFLLHARCTFQQAGISFAWMAAPRDNINYNPPFKYVSNHLFDEDRYRVLQGNINKIFPGTRYTHLRIN</sequence>
<name>A0A9C7QQR2_9GAMM</name>